<reference evidence="3" key="1">
    <citation type="journal article" date="2019" name="Int. J. Syst. Evol. Microbiol.">
        <title>The Global Catalogue of Microorganisms (GCM) 10K type strain sequencing project: providing services to taxonomists for standard genome sequencing and annotation.</title>
        <authorList>
            <consortium name="The Broad Institute Genomics Platform"/>
            <consortium name="The Broad Institute Genome Sequencing Center for Infectious Disease"/>
            <person name="Wu L."/>
            <person name="Ma J."/>
        </authorList>
    </citation>
    <scope>NUCLEOTIDE SEQUENCE [LARGE SCALE GENOMIC DNA]</scope>
    <source>
        <strain evidence="3">JCM 17939</strain>
    </source>
</reference>
<dbReference type="RefSeq" id="WP_345429825.1">
    <property type="nucleotide sequence ID" value="NZ_BAABHK010000002.1"/>
</dbReference>
<dbReference type="Pfam" id="PF00582">
    <property type="entry name" value="Usp"/>
    <property type="match status" value="1"/>
</dbReference>
<evidence type="ECO:0000259" key="1">
    <source>
        <dbReference type="Pfam" id="PF00582"/>
    </source>
</evidence>
<dbReference type="Proteomes" id="UP001501442">
    <property type="component" value="Unassembled WGS sequence"/>
</dbReference>
<gene>
    <name evidence="2" type="ORF">GCM10023196_014050</name>
</gene>
<keyword evidence="3" id="KW-1185">Reference proteome</keyword>
<dbReference type="Gene3D" id="3.40.50.12370">
    <property type="match status" value="1"/>
</dbReference>
<organism evidence="2 3">
    <name type="scientific">Actinoallomurus vinaceus</name>
    <dbReference type="NCBI Taxonomy" id="1080074"/>
    <lineage>
        <taxon>Bacteria</taxon>
        <taxon>Bacillati</taxon>
        <taxon>Actinomycetota</taxon>
        <taxon>Actinomycetes</taxon>
        <taxon>Streptosporangiales</taxon>
        <taxon>Thermomonosporaceae</taxon>
        <taxon>Actinoallomurus</taxon>
    </lineage>
</organism>
<protein>
    <recommendedName>
        <fullName evidence="1">UspA domain-containing protein</fullName>
    </recommendedName>
</protein>
<dbReference type="EMBL" id="BAABHK010000002">
    <property type="protein sequence ID" value="GAA4622325.1"/>
    <property type="molecule type" value="Genomic_DNA"/>
</dbReference>
<accession>A0ABP8U2F4</accession>
<name>A0ABP8U2F4_9ACTN</name>
<comment type="caution">
    <text evidence="2">The sequence shown here is derived from an EMBL/GenBank/DDBJ whole genome shotgun (WGS) entry which is preliminary data.</text>
</comment>
<evidence type="ECO:0000313" key="2">
    <source>
        <dbReference type="EMBL" id="GAA4622325.1"/>
    </source>
</evidence>
<evidence type="ECO:0000313" key="3">
    <source>
        <dbReference type="Proteomes" id="UP001501442"/>
    </source>
</evidence>
<dbReference type="InterPro" id="IPR006016">
    <property type="entry name" value="UspA"/>
</dbReference>
<dbReference type="SUPFAM" id="SSF52402">
    <property type="entry name" value="Adenine nucleotide alpha hydrolases-like"/>
    <property type="match status" value="1"/>
</dbReference>
<feature type="domain" description="UspA" evidence="1">
    <location>
        <begin position="14"/>
        <end position="144"/>
    </location>
</feature>
<sequence>MKVIIWVAEGTWEAAVDAARDLAPADADLTLLHVTGDEIAAAAHQAFAGLLGRGRRDRDPGARLEALSQAAAADLLEAATARLGRPATRQARHGRIEREVLRAAEDADLLICARDGARDRLGPRSLAPPTRFVVDHAPCRVLLVWPEPAPGLDSLPPPPG</sequence>
<proteinExistence type="predicted"/>